<reference evidence="1 2" key="1">
    <citation type="journal article" date="2019" name="Int. J. Syst. Evol. Microbiol.">
        <title>Limnobaculum parvum gen. nov., sp. nov., isolated from a freshwater lake.</title>
        <authorList>
            <person name="Baek C."/>
            <person name="Shin S.K."/>
            <person name="Yi H."/>
        </authorList>
    </citation>
    <scope>NUCLEOTIDE SEQUENCE [LARGE SCALE GENOMIC DNA]</scope>
    <source>
        <strain evidence="1 2">HYN0051</strain>
    </source>
</reference>
<dbReference type="RefSeq" id="WP_108900327.1">
    <property type="nucleotide sequence ID" value="NZ_CP029185.2"/>
</dbReference>
<gene>
    <name evidence="1" type="ORF">HYN51_06575</name>
</gene>
<proteinExistence type="predicted"/>
<dbReference type="KEGG" id="lpv:HYN51_06575"/>
<dbReference type="EMBL" id="CP029185">
    <property type="protein sequence ID" value="AWH88252.1"/>
    <property type="molecule type" value="Genomic_DNA"/>
</dbReference>
<accession>A0A2Y9TXC0</accession>
<organism evidence="1 2">
    <name type="scientific">Limnobaculum parvum</name>
    <dbReference type="NCBI Taxonomy" id="2172103"/>
    <lineage>
        <taxon>Bacteria</taxon>
        <taxon>Pseudomonadati</taxon>
        <taxon>Pseudomonadota</taxon>
        <taxon>Gammaproteobacteria</taxon>
        <taxon>Enterobacterales</taxon>
        <taxon>Budviciaceae</taxon>
        <taxon>Limnobaculum</taxon>
    </lineage>
</organism>
<keyword evidence="2" id="KW-1185">Reference proteome</keyword>
<protein>
    <submittedName>
        <fullName evidence="1">Uncharacterized protein</fullName>
    </submittedName>
</protein>
<dbReference type="OrthoDB" id="5815475at2"/>
<dbReference type="Proteomes" id="UP000244908">
    <property type="component" value="Chromosome"/>
</dbReference>
<dbReference type="AlphaFoldDB" id="A0A2Y9TXC0"/>
<evidence type="ECO:0000313" key="2">
    <source>
        <dbReference type="Proteomes" id="UP000244908"/>
    </source>
</evidence>
<sequence length="112" mass="13199">MNTNPFIARWGRSGNLLCHGEWHITYFDRPFILPENRRDKDMGTYGIYYIIDPENDMFAEGRDEDDWILENIDWLADCLVDNGLPIDETHIRFFYQAVNPQDWRCGSCAGCM</sequence>
<name>A0A2Y9TXC0_9GAMM</name>
<evidence type="ECO:0000313" key="1">
    <source>
        <dbReference type="EMBL" id="AWH88252.1"/>
    </source>
</evidence>